<evidence type="ECO:0000256" key="4">
    <source>
        <dbReference type="ARBA" id="ARBA00022692"/>
    </source>
</evidence>
<comment type="caution">
    <text evidence="9">The sequence shown here is derived from an EMBL/GenBank/DDBJ whole genome shotgun (WGS) entry which is preliminary data.</text>
</comment>
<sequence>MFLSTHLGFGNIVTCAGGLYPKSNAFRTAVLYVLLNLVHGLLAVVVVFLWAGQLHLEQPLDNPLLPEVFVLTAAYNVAVFCMGALGQLWAALAFLALLCAGFASMITVLYTLIVAFPLENSGKWQWWHASGFICITGFLLGVPCWIPEYLQLVHVLDHYVVGRMVIASTILELIGFAWIYGCGALYTDFEFVLGQKLTSVWKVVWIISPVVLTVSRTHGLRLALLVW</sequence>
<dbReference type="PANTHER" id="PTHR11616">
    <property type="entry name" value="SODIUM/CHLORIDE DEPENDENT TRANSPORTER"/>
    <property type="match status" value="1"/>
</dbReference>
<keyword evidence="6 8" id="KW-1133">Transmembrane helix</keyword>
<dbReference type="EMBL" id="JARBHB010000016">
    <property type="protein sequence ID" value="KAJ8866983.1"/>
    <property type="molecule type" value="Genomic_DNA"/>
</dbReference>
<gene>
    <name evidence="9" type="ORF">PR048_032845</name>
</gene>
<evidence type="ECO:0000256" key="2">
    <source>
        <dbReference type="ARBA" id="ARBA00006459"/>
    </source>
</evidence>
<evidence type="ECO:0000256" key="7">
    <source>
        <dbReference type="ARBA" id="ARBA00023136"/>
    </source>
</evidence>
<keyword evidence="3" id="KW-0813">Transport</keyword>
<dbReference type="PANTHER" id="PTHR11616:SF240">
    <property type="entry name" value="BLOATED TUBULES, ISOFORM B-RELATED"/>
    <property type="match status" value="1"/>
</dbReference>
<feature type="transmembrane region" description="Helical" evidence="8">
    <location>
        <begin position="158"/>
        <end position="180"/>
    </location>
</feature>
<feature type="transmembrane region" description="Helical" evidence="8">
    <location>
        <begin position="29"/>
        <end position="52"/>
    </location>
</feature>
<keyword evidence="4 8" id="KW-0812">Transmembrane</keyword>
<reference evidence="9 10" key="1">
    <citation type="submission" date="2023-02" db="EMBL/GenBank/DDBJ databases">
        <title>LHISI_Scaffold_Assembly.</title>
        <authorList>
            <person name="Stuart O.P."/>
            <person name="Cleave R."/>
            <person name="Magrath M.J.L."/>
            <person name="Mikheyev A.S."/>
        </authorList>
    </citation>
    <scope>NUCLEOTIDE SEQUENCE [LARGE SCALE GENOMIC DNA]</scope>
    <source>
        <strain evidence="9">Daus_M_001</strain>
        <tissue evidence="9">Leg muscle</tissue>
    </source>
</reference>
<evidence type="ECO:0000256" key="6">
    <source>
        <dbReference type="ARBA" id="ARBA00022989"/>
    </source>
</evidence>
<dbReference type="InterPro" id="IPR000175">
    <property type="entry name" value="Na/ntran_symport"/>
</dbReference>
<dbReference type="Proteomes" id="UP001159363">
    <property type="component" value="Chromosome 15"/>
</dbReference>
<dbReference type="PROSITE" id="PS50267">
    <property type="entry name" value="NA_NEUROTRAN_SYMP_3"/>
    <property type="match status" value="1"/>
</dbReference>
<feature type="transmembrane region" description="Helical" evidence="8">
    <location>
        <begin position="64"/>
        <end position="85"/>
    </location>
</feature>
<evidence type="ECO:0000313" key="10">
    <source>
        <dbReference type="Proteomes" id="UP001159363"/>
    </source>
</evidence>
<evidence type="ECO:0000256" key="8">
    <source>
        <dbReference type="SAM" id="Phobius"/>
    </source>
</evidence>
<feature type="transmembrane region" description="Helical" evidence="8">
    <location>
        <begin position="124"/>
        <end position="146"/>
    </location>
</feature>
<comment type="subcellular location">
    <subcellularLocation>
        <location evidence="1">Membrane</location>
        <topology evidence="1">Multi-pass membrane protein</topology>
    </subcellularLocation>
</comment>
<dbReference type="Pfam" id="PF00209">
    <property type="entry name" value="SNF"/>
    <property type="match status" value="1"/>
</dbReference>
<dbReference type="InterPro" id="IPR037272">
    <property type="entry name" value="SNS_sf"/>
</dbReference>
<keyword evidence="7 8" id="KW-0472">Membrane</keyword>
<comment type="similarity">
    <text evidence="2">Belongs to the sodium:neurotransmitter symporter (SNF) (TC 2.A.22) family.</text>
</comment>
<name>A0ABQ9G6J5_9NEOP</name>
<dbReference type="SUPFAM" id="SSF161070">
    <property type="entry name" value="SNF-like"/>
    <property type="match status" value="1"/>
</dbReference>
<keyword evidence="10" id="KW-1185">Reference proteome</keyword>
<feature type="transmembrane region" description="Helical" evidence="8">
    <location>
        <begin position="92"/>
        <end position="118"/>
    </location>
</feature>
<accession>A0ABQ9G6J5</accession>
<keyword evidence="5" id="KW-0769">Symport</keyword>
<evidence type="ECO:0000313" key="9">
    <source>
        <dbReference type="EMBL" id="KAJ8866983.1"/>
    </source>
</evidence>
<organism evidence="9 10">
    <name type="scientific">Dryococelus australis</name>
    <dbReference type="NCBI Taxonomy" id="614101"/>
    <lineage>
        <taxon>Eukaryota</taxon>
        <taxon>Metazoa</taxon>
        <taxon>Ecdysozoa</taxon>
        <taxon>Arthropoda</taxon>
        <taxon>Hexapoda</taxon>
        <taxon>Insecta</taxon>
        <taxon>Pterygota</taxon>
        <taxon>Neoptera</taxon>
        <taxon>Polyneoptera</taxon>
        <taxon>Phasmatodea</taxon>
        <taxon>Verophasmatodea</taxon>
        <taxon>Anareolatae</taxon>
        <taxon>Phasmatidae</taxon>
        <taxon>Eurycanthinae</taxon>
        <taxon>Dryococelus</taxon>
    </lineage>
</organism>
<protein>
    <submittedName>
        <fullName evidence="9">Uncharacterized protein</fullName>
    </submittedName>
</protein>
<evidence type="ECO:0000256" key="1">
    <source>
        <dbReference type="ARBA" id="ARBA00004141"/>
    </source>
</evidence>
<proteinExistence type="inferred from homology"/>
<evidence type="ECO:0000256" key="5">
    <source>
        <dbReference type="ARBA" id="ARBA00022847"/>
    </source>
</evidence>
<evidence type="ECO:0000256" key="3">
    <source>
        <dbReference type="ARBA" id="ARBA00022448"/>
    </source>
</evidence>
<dbReference type="PRINTS" id="PR00176">
    <property type="entry name" value="NANEUSMPORT"/>
</dbReference>